<reference evidence="4 5" key="1">
    <citation type="submission" date="2022-08" db="EMBL/GenBank/DDBJ databases">
        <title>Myroides zhujiangensis sp. nov., a novel bacterium isolated from sediment in the Pearl River Estuary.</title>
        <authorList>
            <person name="Cui L."/>
        </authorList>
    </citation>
    <scope>NUCLEOTIDE SEQUENCE [LARGE SCALE GENOMIC DNA]</scope>
    <source>
        <strain evidence="4 5">SCSIO 72103</strain>
    </source>
</reference>
<sequence>MKKVLIIAYYWPPAGGPGVQRWLKFVKYLPEFNIEPIVYVPENASYPIIDNDLKSDVQNRTIVLKQPINEPYKIASFLSKKNTKTISSGIIKAKKKQTFVEKLLLYIRGNFFIPDARVGWVKPSVNYLSNYIKKNAIDTIITTGPPHSMHLIGLELQKQLSVRWIADFRDPWTNIGYHKELKLSAKSAQKHKDLEKEVLTKADIVITTSYTTKKEFAEITSKPIHVITNGYDVETVEKPALDTKFTVSHIGSLLSKRNPKILWQALNEILKENEQFKSDFQLKLIGKVSPEILDSLKEFNLQNHTKTIGYIPHSEALKYQRSAQVLLLIEIDSYETIGIIPGKLFEYMAAERPILAIGPEKSDVEKIIKDTNTGNYFSYSDLESVKKYISDCYYKYQQNQLKINGIGLQYFSRKKLTEKLAEVINNL</sequence>
<dbReference type="InterPro" id="IPR028098">
    <property type="entry name" value="Glyco_trans_4-like_N"/>
</dbReference>
<accession>A0ABY5NR17</accession>
<feature type="domain" description="Glycosyl transferase family 1" evidence="2">
    <location>
        <begin position="242"/>
        <end position="391"/>
    </location>
</feature>
<dbReference type="RefSeq" id="WP_257498938.1">
    <property type="nucleotide sequence ID" value="NZ_CP102382.1"/>
</dbReference>
<dbReference type="PANTHER" id="PTHR46401:SF2">
    <property type="entry name" value="GLYCOSYLTRANSFERASE WBBK-RELATED"/>
    <property type="match status" value="1"/>
</dbReference>
<evidence type="ECO:0000313" key="5">
    <source>
        <dbReference type="Proteomes" id="UP001317001"/>
    </source>
</evidence>
<dbReference type="PANTHER" id="PTHR46401">
    <property type="entry name" value="GLYCOSYLTRANSFERASE WBBK-RELATED"/>
    <property type="match status" value="1"/>
</dbReference>
<dbReference type="Pfam" id="PF13439">
    <property type="entry name" value="Glyco_transf_4"/>
    <property type="match status" value="1"/>
</dbReference>
<dbReference type="Proteomes" id="UP001317001">
    <property type="component" value="Chromosome"/>
</dbReference>
<proteinExistence type="predicted"/>
<dbReference type="CDD" id="cd03794">
    <property type="entry name" value="GT4_WbuB-like"/>
    <property type="match status" value="1"/>
</dbReference>
<dbReference type="Gene3D" id="3.40.50.2000">
    <property type="entry name" value="Glycogen Phosphorylase B"/>
    <property type="match status" value="2"/>
</dbReference>
<evidence type="ECO:0000259" key="3">
    <source>
        <dbReference type="Pfam" id="PF13439"/>
    </source>
</evidence>
<gene>
    <name evidence="4" type="ORF">NPX36_11905</name>
</gene>
<evidence type="ECO:0000256" key="1">
    <source>
        <dbReference type="ARBA" id="ARBA00022679"/>
    </source>
</evidence>
<dbReference type="Pfam" id="PF00534">
    <property type="entry name" value="Glycos_transf_1"/>
    <property type="match status" value="1"/>
</dbReference>
<dbReference type="InterPro" id="IPR001296">
    <property type="entry name" value="Glyco_trans_1"/>
</dbReference>
<feature type="domain" description="Glycosyltransferase subfamily 4-like N-terminal" evidence="3">
    <location>
        <begin position="106"/>
        <end position="234"/>
    </location>
</feature>
<evidence type="ECO:0000259" key="2">
    <source>
        <dbReference type="Pfam" id="PF00534"/>
    </source>
</evidence>
<name>A0ABY5NR17_9FLAO</name>
<keyword evidence="5" id="KW-1185">Reference proteome</keyword>
<protein>
    <submittedName>
        <fullName evidence="4">Glycosyltransferase family 4 protein</fullName>
    </submittedName>
</protein>
<organism evidence="4 5">
    <name type="scientific">Paenimyroides aestuarii</name>
    <dbReference type="NCBI Taxonomy" id="2968490"/>
    <lineage>
        <taxon>Bacteria</taxon>
        <taxon>Pseudomonadati</taxon>
        <taxon>Bacteroidota</taxon>
        <taxon>Flavobacteriia</taxon>
        <taxon>Flavobacteriales</taxon>
        <taxon>Flavobacteriaceae</taxon>
        <taxon>Paenimyroides</taxon>
    </lineage>
</organism>
<dbReference type="EMBL" id="CP102382">
    <property type="protein sequence ID" value="UUV21016.1"/>
    <property type="molecule type" value="Genomic_DNA"/>
</dbReference>
<evidence type="ECO:0000313" key="4">
    <source>
        <dbReference type="EMBL" id="UUV21016.1"/>
    </source>
</evidence>
<keyword evidence="1" id="KW-0808">Transferase</keyword>
<dbReference type="SUPFAM" id="SSF53756">
    <property type="entry name" value="UDP-Glycosyltransferase/glycogen phosphorylase"/>
    <property type="match status" value="1"/>
</dbReference>